<dbReference type="OMA" id="PKHMARW"/>
<dbReference type="GeneTree" id="ENSGT00940000155975"/>
<dbReference type="EMBL" id="JW871707">
    <property type="protein sequence ID" value="AFP04225.1"/>
    <property type="molecule type" value="mRNA"/>
</dbReference>
<dbReference type="CTD" id="13"/>
<feature type="active site" evidence="4">
    <location>
        <position position="343"/>
    </location>
</feature>
<dbReference type="Proteomes" id="UP000314986">
    <property type="component" value="Unassembled WGS sequence"/>
</dbReference>
<evidence type="ECO:0000259" key="7">
    <source>
        <dbReference type="Pfam" id="PF07859"/>
    </source>
</evidence>
<evidence type="ECO:0000256" key="6">
    <source>
        <dbReference type="SAM" id="SignalP"/>
    </source>
</evidence>
<dbReference type="InterPro" id="IPR050300">
    <property type="entry name" value="GDXG_lipolytic_enzyme"/>
</dbReference>
<dbReference type="AlphaFoldDB" id="V9L0A5"/>
<reference evidence="9" key="4">
    <citation type="submission" date="2025-05" db="UniProtKB">
        <authorList>
            <consortium name="Ensembl"/>
        </authorList>
    </citation>
    <scope>IDENTIFICATION</scope>
</reference>
<feature type="domain" description="Alpha/beta hydrolase fold-3" evidence="7">
    <location>
        <begin position="107"/>
        <end position="266"/>
    </location>
</feature>
<dbReference type="RefSeq" id="XP_007900674.1">
    <property type="nucleotide sequence ID" value="XM_007902483.2"/>
</dbReference>
<dbReference type="InterPro" id="IPR013094">
    <property type="entry name" value="AB_hydrolase_3"/>
</dbReference>
<dbReference type="GeneID" id="103184468"/>
<dbReference type="Gene3D" id="3.40.50.1820">
    <property type="entry name" value="alpha/beta hydrolase"/>
    <property type="match status" value="1"/>
</dbReference>
<evidence type="ECO:0000256" key="5">
    <source>
        <dbReference type="PROSITE-ProRule" id="PRU10038"/>
    </source>
</evidence>
<evidence type="ECO:0000313" key="9">
    <source>
        <dbReference type="Ensembl" id="ENSCMIP00000024574.1"/>
    </source>
</evidence>
<dbReference type="STRING" id="7868.ENSCMIP00000024574"/>
<reference evidence="10" key="1">
    <citation type="journal article" date="2006" name="Science">
        <title>Ancient noncoding elements conserved in the human genome.</title>
        <authorList>
            <person name="Venkatesh B."/>
            <person name="Kirkness E.F."/>
            <person name="Loh Y.H."/>
            <person name="Halpern A.L."/>
            <person name="Lee A.P."/>
            <person name="Johnson J."/>
            <person name="Dandona N."/>
            <person name="Viswanathan L.D."/>
            <person name="Tay A."/>
            <person name="Venter J.C."/>
            <person name="Strausberg R.L."/>
            <person name="Brenner S."/>
        </authorList>
    </citation>
    <scope>NUCLEOTIDE SEQUENCE [LARGE SCALE GENOMIC DNA]</scope>
</reference>
<sequence length="403" mass="45830">MGSKLVVLALVTLLGAYYVYTPLPDAMGERWKVMVVDACFRSLEHLAELTELIGLKHYMEMMMVITAAEMVAPASDENVTVTDTAFGNVPVRVYEPTSRTQELRRAIIYMHGGGWCLGSAKMHPYDVMSRRSTAELNAVIVSVEYRLAPQHHFPDQFDDVYSVAKFFLRPEVLAQYSVNPDRIAISGDSAGGNLAAAVVQQMQEDPEVQVDIKIQALIYPALQTIDFNTPSYQQNEHMPILPRSLMVRFWSEYFSRDKHLLETMMSNNHTTLESRRLTDFVNWSVLLPEKFKKDYKYALPGNANPELSTNVPGIFDPRAAPLLVADDKLRSLPQAYIVTCEYDVLRDDGAMYAARLRRVGVQVTHKHYEESFHGALMFVTWPTDFAIGQKMMVNYIDWLRNNL</sequence>
<dbReference type="Ensembl" id="ENSCMIT00000024983.1">
    <property type="protein sequence ID" value="ENSCMIP00000024574.1"/>
    <property type="gene ID" value="ENSCMIG00000010892.1"/>
</dbReference>
<dbReference type="InterPro" id="IPR017157">
    <property type="entry name" value="Arylacetamide_deacetylase"/>
</dbReference>
<keyword evidence="2" id="KW-0378">Hydrolase</keyword>
<dbReference type="MEROPS" id="S09.992"/>
<feature type="domain" description="Alpha/beta hydrolase fold-3" evidence="7">
    <location>
        <begin position="315"/>
        <end position="376"/>
    </location>
</feature>
<organism evidence="8">
    <name type="scientific">Callorhinchus milii</name>
    <name type="common">Ghost shark</name>
    <dbReference type="NCBI Taxonomy" id="7868"/>
    <lineage>
        <taxon>Eukaryota</taxon>
        <taxon>Metazoa</taxon>
        <taxon>Chordata</taxon>
        <taxon>Craniata</taxon>
        <taxon>Vertebrata</taxon>
        <taxon>Chondrichthyes</taxon>
        <taxon>Holocephali</taxon>
        <taxon>Chimaeriformes</taxon>
        <taxon>Callorhinchidae</taxon>
        <taxon>Callorhinchus</taxon>
    </lineage>
</organism>
<feature type="chain" id="PRO_5044739606" evidence="6">
    <location>
        <begin position="17"/>
        <end position="403"/>
    </location>
</feature>
<dbReference type="InterPro" id="IPR029058">
    <property type="entry name" value="AB_hydrolase_fold"/>
</dbReference>
<dbReference type="PANTHER" id="PTHR48081:SF28">
    <property type="entry name" value="ALPHA_BETA HYDROLASE FOLD-3 DOMAIN-CONTAINING PROTEIN"/>
    <property type="match status" value="1"/>
</dbReference>
<gene>
    <name evidence="9" type="primary">aadac</name>
</gene>
<keyword evidence="3" id="KW-1015">Disulfide bond</keyword>
<comment type="similarity">
    <text evidence="1">Belongs to the 'GDXG' lipolytic enzyme family.</text>
</comment>
<dbReference type="InterPro" id="IPR033140">
    <property type="entry name" value="Lipase_GDXG_put_SER_AS"/>
</dbReference>
<evidence type="ECO:0000256" key="2">
    <source>
        <dbReference type="ARBA" id="ARBA00022801"/>
    </source>
</evidence>
<reference evidence="10" key="2">
    <citation type="journal article" date="2007" name="PLoS Biol.">
        <title>Survey sequencing and comparative analysis of the elephant shark (Callorhinchus milii) genome.</title>
        <authorList>
            <person name="Venkatesh B."/>
            <person name="Kirkness E.F."/>
            <person name="Loh Y.H."/>
            <person name="Halpern A.L."/>
            <person name="Lee A.P."/>
            <person name="Johnson J."/>
            <person name="Dandona N."/>
            <person name="Viswanathan L.D."/>
            <person name="Tay A."/>
            <person name="Venter J.C."/>
            <person name="Strausberg R.L."/>
            <person name="Brenner S."/>
        </authorList>
    </citation>
    <scope>NUCLEOTIDE SEQUENCE [LARGE SCALE GENOMIC DNA]</scope>
</reference>
<dbReference type="KEGG" id="cmk:103184468"/>
<keyword evidence="6" id="KW-0732">Signal</keyword>
<name>V9L0A5_CALMI</name>
<proteinExistence type="evidence at transcript level"/>
<dbReference type="PROSITE" id="PS01174">
    <property type="entry name" value="LIPASE_GDXG_SER"/>
    <property type="match status" value="1"/>
</dbReference>
<feature type="active site" evidence="4">
    <location>
        <position position="373"/>
    </location>
</feature>
<dbReference type="GO" id="GO:0052689">
    <property type="term" value="F:carboxylic ester hydrolase activity"/>
    <property type="evidence" value="ECO:0007669"/>
    <property type="project" value="InterPro"/>
</dbReference>
<feature type="active site" evidence="4 5">
    <location>
        <position position="189"/>
    </location>
</feature>
<dbReference type="PANTHER" id="PTHR48081">
    <property type="entry name" value="AB HYDROLASE SUPERFAMILY PROTEIN C4A8.06C"/>
    <property type="match status" value="1"/>
</dbReference>
<dbReference type="OrthoDB" id="408631at2759"/>
<evidence type="ECO:0000313" key="10">
    <source>
        <dbReference type="Proteomes" id="UP000314986"/>
    </source>
</evidence>
<feature type="signal peptide" evidence="6">
    <location>
        <begin position="1"/>
        <end position="16"/>
    </location>
</feature>
<dbReference type="ESTHER" id="calmi-v9l0a5">
    <property type="family name" value="Arylacetamide_deacetylase"/>
</dbReference>
<evidence type="ECO:0000256" key="3">
    <source>
        <dbReference type="ARBA" id="ARBA00023157"/>
    </source>
</evidence>
<evidence type="ECO:0000313" key="8">
    <source>
        <dbReference type="EMBL" id="AFP04225.1"/>
    </source>
</evidence>
<dbReference type="PIRSF" id="PIRSF037251">
    <property type="entry name" value="Arylacetamide_deacetylase"/>
    <property type="match status" value="1"/>
</dbReference>
<dbReference type="SUPFAM" id="SSF53474">
    <property type="entry name" value="alpha/beta-Hydrolases"/>
    <property type="match status" value="1"/>
</dbReference>
<evidence type="ECO:0000256" key="1">
    <source>
        <dbReference type="ARBA" id="ARBA00010515"/>
    </source>
</evidence>
<evidence type="ECO:0000256" key="4">
    <source>
        <dbReference type="PIRSR" id="PIRSR037251-1"/>
    </source>
</evidence>
<dbReference type="GO" id="GO:0016020">
    <property type="term" value="C:membrane"/>
    <property type="evidence" value="ECO:0007669"/>
    <property type="project" value="InterPro"/>
</dbReference>
<keyword evidence="10" id="KW-1185">Reference proteome</keyword>
<dbReference type="Pfam" id="PF07859">
    <property type="entry name" value="Abhydrolase_3"/>
    <property type="match status" value="2"/>
</dbReference>
<protein>
    <submittedName>
        <fullName evidence="8 9">Arylacetamide deacetylase</fullName>
    </submittedName>
</protein>
<accession>V9L0A5</accession>
<reference evidence="8 10" key="3">
    <citation type="journal article" date="2014" name="Nature">
        <title>Elephant shark genome provides unique insights into gnathostome evolution.</title>
        <authorList>
            <consortium name="International Elephant Shark Genome Sequencing Consortium"/>
            <person name="Venkatesh B."/>
            <person name="Lee A.P."/>
            <person name="Ravi V."/>
            <person name="Maurya A.K."/>
            <person name="Lian M.M."/>
            <person name="Swann J.B."/>
            <person name="Ohta Y."/>
            <person name="Flajnik M.F."/>
            <person name="Sutoh Y."/>
            <person name="Kasahara M."/>
            <person name="Hoon S."/>
            <person name="Gangu V."/>
            <person name="Roy S.W."/>
            <person name="Irimia M."/>
            <person name="Korzh V."/>
            <person name="Kondrychyn I."/>
            <person name="Lim Z.W."/>
            <person name="Tay B.H."/>
            <person name="Tohari S."/>
            <person name="Kong K.W."/>
            <person name="Ho S."/>
            <person name="Lorente-Galdos B."/>
            <person name="Quilez J."/>
            <person name="Marques-Bonet T."/>
            <person name="Raney B.J."/>
            <person name="Ingham P.W."/>
            <person name="Tay A."/>
            <person name="Hillier L.W."/>
            <person name="Minx P."/>
            <person name="Boehm T."/>
            <person name="Wilson R.K."/>
            <person name="Brenner S."/>
            <person name="Warren W.C."/>
        </authorList>
    </citation>
    <scope>NUCLEOTIDE SEQUENCE</scope>
    <source>
        <tissue evidence="8">Testis</tissue>
    </source>
</reference>